<protein>
    <submittedName>
        <fullName evidence="10">Preprotein translocase subunit SecE (TC 3.A.5.1.1)</fullName>
    </submittedName>
</protein>
<dbReference type="Pfam" id="PF00584">
    <property type="entry name" value="SecE"/>
    <property type="match status" value="1"/>
</dbReference>
<accession>A0A1W1DNJ1</accession>
<evidence type="ECO:0000256" key="1">
    <source>
        <dbReference type="ARBA" id="ARBA00004370"/>
    </source>
</evidence>
<evidence type="ECO:0000256" key="2">
    <source>
        <dbReference type="ARBA" id="ARBA00022448"/>
    </source>
</evidence>
<keyword evidence="4 9" id="KW-0812">Transmembrane</keyword>
<organism evidence="10">
    <name type="scientific">hydrothermal vent metagenome</name>
    <dbReference type="NCBI Taxonomy" id="652676"/>
    <lineage>
        <taxon>unclassified sequences</taxon>
        <taxon>metagenomes</taxon>
        <taxon>ecological metagenomes</taxon>
    </lineage>
</organism>
<evidence type="ECO:0000256" key="6">
    <source>
        <dbReference type="ARBA" id="ARBA00022989"/>
    </source>
</evidence>
<evidence type="ECO:0000256" key="9">
    <source>
        <dbReference type="SAM" id="Phobius"/>
    </source>
</evidence>
<evidence type="ECO:0000256" key="8">
    <source>
        <dbReference type="ARBA" id="ARBA00023136"/>
    </source>
</evidence>
<evidence type="ECO:0000256" key="5">
    <source>
        <dbReference type="ARBA" id="ARBA00022927"/>
    </source>
</evidence>
<dbReference type="GO" id="GO:0005886">
    <property type="term" value="C:plasma membrane"/>
    <property type="evidence" value="ECO:0007669"/>
    <property type="project" value="TreeGrafter"/>
</dbReference>
<feature type="transmembrane region" description="Helical" evidence="9">
    <location>
        <begin position="42"/>
        <end position="60"/>
    </location>
</feature>
<evidence type="ECO:0000256" key="4">
    <source>
        <dbReference type="ARBA" id="ARBA00022692"/>
    </source>
</evidence>
<dbReference type="PANTHER" id="PTHR33910">
    <property type="entry name" value="PROTEIN TRANSLOCASE SUBUNIT SECE"/>
    <property type="match status" value="1"/>
</dbReference>
<comment type="subcellular location">
    <subcellularLocation>
        <location evidence="1">Membrane</location>
    </subcellularLocation>
</comment>
<dbReference type="InterPro" id="IPR038379">
    <property type="entry name" value="SecE_sf"/>
</dbReference>
<dbReference type="InterPro" id="IPR001901">
    <property type="entry name" value="Translocase_SecE/Sec61-g"/>
</dbReference>
<dbReference type="HAMAP" id="MF_00422">
    <property type="entry name" value="SecE"/>
    <property type="match status" value="1"/>
</dbReference>
<keyword evidence="7" id="KW-0811">Translocation</keyword>
<evidence type="ECO:0000313" key="10">
    <source>
        <dbReference type="EMBL" id="SFV83233.1"/>
    </source>
</evidence>
<keyword evidence="5" id="KW-0653">Protein transport</keyword>
<keyword evidence="3" id="KW-1003">Cell membrane</keyword>
<gene>
    <name evidence="10" type="ORF">MNB_SUP05-12-597</name>
</gene>
<feature type="transmembrane region" description="Helical" evidence="9">
    <location>
        <begin position="97"/>
        <end position="119"/>
    </location>
</feature>
<reference evidence="10" key="1">
    <citation type="submission" date="2016-10" db="EMBL/GenBank/DDBJ databases">
        <authorList>
            <person name="de Groot N.N."/>
        </authorList>
    </citation>
    <scope>NUCLEOTIDE SEQUENCE</scope>
</reference>
<dbReference type="AlphaFoldDB" id="A0A1W1DNJ1"/>
<feature type="transmembrane region" description="Helical" evidence="9">
    <location>
        <begin position="12"/>
        <end position="30"/>
    </location>
</feature>
<dbReference type="EMBL" id="FPHT01000337">
    <property type="protein sequence ID" value="SFV83233.1"/>
    <property type="molecule type" value="Genomic_DNA"/>
</dbReference>
<name>A0A1W1DNJ1_9ZZZZ</name>
<evidence type="ECO:0000256" key="3">
    <source>
        <dbReference type="ARBA" id="ARBA00022475"/>
    </source>
</evidence>
<dbReference type="GO" id="GO:0006605">
    <property type="term" value="P:protein targeting"/>
    <property type="evidence" value="ECO:0007669"/>
    <property type="project" value="InterPro"/>
</dbReference>
<dbReference type="PANTHER" id="PTHR33910:SF1">
    <property type="entry name" value="PROTEIN TRANSLOCASE SUBUNIT SECE"/>
    <property type="match status" value="1"/>
</dbReference>
<keyword evidence="8 9" id="KW-0472">Membrane</keyword>
<dbReference type="Gene3D" id="1.20.5.1030">
    <property type="entry name" value="Preprotein translocase secy subunit"/>
    <property type="match status" value="1"/>
</dbReference>
<dbReference type="GO" id="GO:0008320">
    <property type="term" value="F:protein transmembrane transporter activity"/>
    <property type="evidence" value="ECO:0007669"/>
    <property type="project" value="InterPro"/>
</dbReference>
<proteinExistence type="inferred from homology"/>
<dbReference type="GO" id="GO:0009306">
    <property type="term" value="P:protein secretion"/>
    <property type="evidence" value="ECO:0007669"/>
    <property type="project" value="InterPro"/>
</dbReference>
<dbReference type="PRINTS" id="PR01650">
    <property type="entry name" value="SECETRNLCASE"/>
</dbReference>
<dbReference type="NCBIfam" id="TIGR00964">
    <property type="entry name" value="secE_bact"/>
    <property type="match status" value="1"/>
</dbReference>
<dbReference type="GO" id="GO:0006886">
    <property type="term" value="P:intracellular protein transport"/>
    <property type="evidence" value="ECO:0007669"/>
    <property type="project" value="InterPro"/>
</dbReference>
<keyword evidence="6 9" id="KW-1133">Transmembrane helix</keyword>
<dbReference type="InterPro" id="IPR005807">
    <property type="entry name" value="SecE_bac"/>
</dbReference>
<dbReference type="GO" id="GO:0043952">
    <property type="term" value="P:protein transport by the Sec complex"/>
    <property type="evidence" value="ECO:0007669"/>
    <property type="project" value="TreeGrafter"/>
</dbReference>
<keyword evidence="2" id="KW-0813">Transport</keyword>
<sequence>MSKSVESQVKKESSIVMMVSILIVLGSFVLYYQDPLGLNTTLYKVLVLLVGLVLAAFVFFKAPQGVRLNAFVKETKIELRKVVWPTRDETVKTTGMIMVAVVIVAIFLWIVDAILTWAVQLLTN</sequence>
<evidence type="ECO:0000256" key="7">
    <source>
        <dbReference type="ARBA" id="ARBA00023010"/>
    </source>
</evidence>